<dbReference type="InterPro" id="IPR007213">
    <property type="entry name" value="Ppm1/Ppm2/Tcmp"/>
</dbReference>
<dbReference type="RefSeq" id="WP_184300619.1">
    <property type="nucleotide sequence ID" value="NZ_JACHLP010000005.1"/>
</dbReference>
<keyword evidence="4" id="KW-1185">Reference proteome</keyword>
<comment type="caution">
    <text evidence="3">The sequence shown here is derived from an EMBL/GenBank/DDBJ whole genome shotgun (WGS) entry which is preliminary data.</text>
</comment>
<evidence type="ECO:0000313" key="4">
    <source>
        <dbReference type="Proteomes" id="UP000562027"/>
    </source>
</evidence>
<dbReference type="AlphaFoldDB" id="A0A840LGH3"/>
<proteinExistence type="predicted"/>
<evidence type="ECO:0000256" key="1">
    <source>
        <dbReference type="ARBA" id="ARBA00022603"/>
    </source>
</evidence>
<dbReference type="Gene3D" id="3.40.50.150">
    <property type="entry name" value="Vaccinia Virus protein VP39"/>
    <property type="match status" value="1"/>
</dbReference>
<keyword evidence="1 3" id="KW-0489">Methyltransferase</keyword>
<dbReference type="PIRSF" id="PIRSF028177">
    <property type="entry name" value="Polyketide_synth_Omtfrase_TcmP"/>
    <property type="match status" value="1"/>
</dbReference>
<protein>
    <submittedName>
        <fullName evidence="3">O-methyltransferase involved in polyketide biosynthesis</fullName>
    </submittedName>
</protein>
<dbReference type="PANTHER" id="PTHR43619:SF2">
    <property type="entry name" value="S-ADENOSYL-L-METHIONINE-DEPENDENT METHYLTRANSFERASES SUPERFAMILY PROTEIN"/>
    <property type="match status" value="1"/>
</dbReference>
<reference evidence="3 4" key="1">
    <citation type="submission" date="2020-08" db="EMBL/GenBank/DDBJ databases">
        <title>Functional genomics of gut bacteria from endangered species of beetles.</title>
        <authorList>
            <person name="Carlos-Shanley C."/>
        </authorList>
    </citation>
    <scope>NUCLEOTIDE SEQUENCE [LARGE SCALE GENOMIC DNA]</scope>
    <source>
        <strain evidence="3 4">S00239</strain>
    </source>
</reference>
<dbReference type="Proteomes" id="UP000562027">
    <property type="component" value="Unassembled WGS sequence"/>
</dbReference>
<dbReference type="Pfam" id="PF04072">
    <property type="entry name" value="LCM"/>
    <property type="match status" value="1"/>
</dbReference>
<sequence length="281" mass="32224">MSPAPLNPVSTVDAAPVLCGVPQTMLWTLHNRATESLRPDAWFRDPEAERIFQSIAFDYRAHFGRPDSSHATRSQMFDEALRPWLAAHPGGMVVELGCGLETQFQRCDDGRVRWLCVDVPDAIAVRERYLAPSERCRHIVRSALDLSWMDEVEASKGVFVTAQGLFMYFPEDEVGRLISAMAKRFEGGELMFDTIPRWFSRKTMDGFDVTRHYRAPPMPWGINRDEIEAALRAWSPHIASVQHEPYRRFRTFPARLGLWMAHIPPLAKFLPAIVRVRFARE</sequence>
<accession>A0A840LGH3</accession>
<dbReference type="GO" id="GO:0008168">
    <property type="term" value="F:methyltransferase activity"/>
    <property type="evidence" value="ECO:0007669"/>
    <property type="project" value="UniProtKB-KW"/>
</dbReference>
<keyword evidence="2 3" id="KW-0808">Transferase</keyword>
<evidence type="ECO:0000256" key="2">
    <source>
        <dbReference type="ARBA" id="ARBA00022679"/>
    </source>
</evidence>
<evidence type="ECO:0000313" key="3">
    <source>
        <dbReference type="EMBL" id="MBB4844387.1"/>
    </source>
</evidence>
<dbReference type="InterPro" id="IPR029063">
    <property type="entry name" value="SAM-dependent_MTases_sf"/>
</dbReference>
<dbReference type="EMBL" id="JACHLP010000005">
    <property type="protein sequence ID" value="MBB4844387.1"/>
    <property type="molecule type" value="Genomic_DNA"/>
</dbReference>
<name>A0A840LGH3_9BURK</name>
<dbReference type="InterPro" id="IPR016874">
    <property type="entry name" value="TcmP-like"/>
</dbReference>
<dbReference type="SUPFAM" id="SSF53335">
    <property type="entry name" value="S-adenosyl-L-methionine-dependent methyltransferases"/>
    <property type="match status" value="1"/>
</dbReference>
<organism evidence="3 4">
    <name type="scientific">Roseateles oligotrophus</name>
    <dbReference type="NCBI Taxonomy" id="1769250"/>
    <lineage>
        <taxon>Bacteria</taxon>
        <taxon>Pseudomonadati</taxon>
        <taxon>Pseudomonadota</taxon>
        <taxon>Betaproteobacteria</taxon>
        <taxon>Burkholderiales</taxon>
        <taxon>Sphaerotilaceae</taxon>
        <taxon>Roseateles</taxon>
    </lineage>
</organism>
<dbReference type="GO" id="GO:0032259">
    <property type="term" value="P:methylation"/>
    <property type="evidence" value="ECO:0007669"/>
    <property type="project" value="UniProtKB-KW"/>
</dbReference>
<gene>
    <name evidence="3" type="ORF">HNP55_002923</name>
</gene>
<dbReference type="PANTHER" id="PTHR43619">
    <property type="entry name" value="S-ADENOSYL-L-METHIONINE-DEPENDENT METHYLTRANSFERASE YKTD-RELATED"/>
    <property type="match status" value="1"/>
</dbReference>